<dbReference type="GO" id="GO:0043531">
    <property type="term" value="F:ADP binding"/>
    <property type="evidence" value="ECO:0007669"/>
    <property type="project" value="InterPro"/>
</dbReference>
<dbReference type="Pfam" id="PF25872">
    <property type="entry name" value="HTH_77"/>
    <property type="match status" value="1"/>
</dbReference>
<feature type="domain" description="HTH luxR-type" evidence="1">
    <location>
        <begin position="723"/>
        <end position="788"/>
    </location>
</feature>
<dbReference type="InterPro" id="IPR058852">
    <property type="entry name" value="HTH_77"/>
</dbReference>
<dbReference type="Gene3D" id="3.40.50.300">
    <property type="entry name" value="P-loop containing nucleotide triphosphate hydrolases"/>
    <property type="match status" value="1"/>
</dbReference>
<dbReference type="PANTHER" id="PTHR47691:SF3">
    <property type="entry name" value="HTH-TYPE TRANSCRIPTIONAL REGULATOR RV0890C-RELATED"/>
    <property type="match status" value="1"/>
</dbReference>
<comment type="caution">
    <text evidence="2">The sequence shown here is derived from an EMBL/GenBank/DDBJ whole genome shotgun (WGS) entry which is preliminary data.</text>
</comment>
<dbReference type="SUPFAM" id="SSF48452">
    <property type="entry name" value="TPR-like"/>
    <property type="match status" value="1"/>
</dbReference>
<evidence type="ECO:0000313" key="2">
    <source>
        <dbReference type="EMBL" id="GHO90007.1"/>
    </source>
</evidence>
<dbReference type="CDD" id="cd06170">
    <property type="entry name" value="LuxR_C_like"/>
    <property type="match status" value="1"/>
</dbReference>
<dbReference type="InterPro" id="IPR036388">
    <property type="entry name" value="WH-like_DNA-bd_sf"/>
</dbReference>
<name>A0A8J3MXN2_9CHLR</name>
<dbReference type="Pfam" id="PF00196">
    <property type="entry name" value="GerE"/>
    <property type="match status" value="1"/>
</dbReference>
<keyword evidence="3" id="KW-1185">Reference proteome</keyword>
<dbReference type="InterPro" id="IPR002182">
    <property type="entry name" value="NB-ARC"/>
</dbReference>
<dbReference type="PROSITE" id="PS00622">
    <property type="entry name" value="HTH_LUXR_1"/>
    <property type="match status" value="1"/>
</dbReference>
<dbReference type="PROSITE" id="PS50043">
    <property type="entry name" value="HTH_LUXR_2"/>
    <property type="match status" value="1"/>
</dbReference>
<accession>A0A8J3MXN2</accession>
<protein>
    <recommendedName>
        <fullName evidence="1">HTH luxR-type domain-containing protein</fullName>
    </recommendedName>
</protein>
<dbReference type="EMBL" id="BNJK01000001">
    <property type="protein sequence ID" value="GHO90007.1"/>
    <property type="molecule type" value="Genomic_DNA"/>
</dbReference>
<gene>
    <name evidence="2" type="ORF">KSF_000550</name>
</gene>
<dbReference type="GO" id="GO:0006355">
    <property type="term" value="P:regulation of DNA-templated transcription"/>
    <property type="evidence" value="ECO:0007669"/>
    <property type="project" value="InterPro"/>
</dbReference>
<dbReference type="PANTHER" id="PTHR47691">
    <property type="entry name" value="REGULATOR-RELATED"/>
    <property type="match status" value="1"/>
</dbReference>
<dbReference type="Proteomes" id="UP000597444">
    <property type="component" value="Unassembled WGS sequence"/>
</dbReference>
<dbReference type="InterPro" id="IPR011990">
    <property type="entry name" value="TPR-like_helical_dom_sf"/>
</dbReference>
<reference evidence="2" key="1">
    <citation type="submission" date="2020-10" db="EMBL/GenBank/DDBJ databases">
        <title>Taxonomic study of unclassified bacteria belonging to the class Ktedonobacteria.</title>
        <authorList>
            <person name="Yabe S."/>
            <person name="Wang C.M."/>
            <person name="Zheng Y."/>
            <person name="Sakai Y."/>
            <person name="Cavaletti L."/>
            <person name="Monciardini P."/>
            <person name="Donadio S."/>
        </authorList>
    </citation>
    <scope>NUCLEOTIDE SEQUENCE</scope>
    <source>
        <strain evidence="2">ID150040</strain>
    </source>
</reference>
<organism evidence="2 3">
    <name type="scientific">Reticulibacter mediterranei</name>
    <dbReference type="NCBI Taxonomy" id="2778369"/>
    <lineage>
        <taxon>Bacteria</taxon>
        <taxon>Bacillati</taxon>
        <taxon>Chloroflexota</taxon>
        <taxon>Ktedonobacteria</taxon>
        <taxon>Ktedonobacterales</taxon>
        <taxon>Reticulibacteraceae</taxon>
        <taxon>Reticulibacter</taxon>
    </lineage>
</organism>
<dbReference type="Gene3D" id="1.10.10.10">
    <property type="entry name" value="Winged helix-like DNA-binding domain superfamily/Winged helix DNA-binding domain"/>
    <property type="match status" value="1"/>
</dbReference>
<dbReference type="GO" id="GO:0003677">
    <property type="term" value="F:DNA binding"/>
    <property type="evidence" value="ECO:0007669"/>
    <property type="project" value="InterPro"/>
</dbReference>
<dbReference type="Gene3D" id="1.25.40.10">
    <property type="entry name" value="Tetratricopeptide repeat domain"/>
    <property type="match status" value="1"/>
</dbReference>
<evidence type="ECO:0000313" key="3">
    <source>
        <dbReference type="Proteomes" id="UP000597444"/>
    </source>
</evidence>
<sequence>MKPLIGREQDLHEICSLLQEPRIRLLTLTGPGGVGKTRLAMQVAKEMATNASLFADGCCFVSLAAIREKELVLPAIIQGLGLKEAAQQAPLQALTMALCEKHLLLVLDNFEQVGEAAPLMGEIVARCPWLKLVITSRETLHLRDEYEFRVPPLALPDLSHLPDYEALAQTAAVALFLQRVQMVQPDFCLTENNARTIADICNRLDGLPLAIELAAARIKLLSPPVLLAKLGSRLALLTSSTRDVPERQQTLRKTMEWSYQLLTHRERCLFQRLAVFVGGCTLEAIETVCGGGEYGPQYEEEMLKEVETLVDHNLLQVQRQDANEELRFVMLETIREYALECLQNSQEEATIRQAHAVYYLALTERIAPRVRQTASALWTQPIEQEIDNVRAALQWTIAQRDGEMALHFCGALWSFWTLSHTVEGYHWMEQALACCEESVTQVQGRTRARALYGAGILTFYVRPMAPAVTFYEEALRLFRQAGDIYNTVLVLHVMAAVALRFNKYEAIFTATDESMALLEKIEDRWLQADALHFSALGRYFQGDYTRAYTLEKRGVELARETGEPYVRVRTLYGKALFAQALQKSAEVVAAREECIAILWEQKQASNRSTIALCLISLGGIVAVQKHYIWAARLWGATRALYDLVDVNPQQGPYDWLKMALMGYLNDGRLAETVQVQLEQQKFLEAWNEGQAMPLEQLLRPSLQIIDAPAATPLQARQKLVFSSPPLSENLTPRETEVLILMAQGLTSSQIAQKLHITVLTVNSHVRSIYGKLGISSRSAATRYALEQKLI</sequence>
<evidence type="ECO:0000259" key="1">
    <source>
        <dbReference type="PROSITE" id="PS50043"/>
    </source>
</evidence>
<dbReference type="InterPro" id="IPR016032">
    <property type="entry name" value="Sig_transdc_resp-reg_C-effctor"/>
</dbReference>
<dbReference type="AlphaFoldDB" id="A0A8J3MXN2"/>
<dbReference type="InterPro" id="IPR000792">
    <property type="entry name" value="Tscrpt_reg_LuxR_C"/>
</dbReference>
<dbReference type="Pfam" id="PF00931">
    <property type="entry name" value="NB-ARC"/>
    <property type="match status" value="1"/>
</dbReference>
<dbReference type="PRINTS" id="PR00364">
    <property type="entry name" value="DISEASERSIST"/>
</dbReference>
<proteinExistence type="predicted"/>
<dbReference type="SMART" id="SM00421">
    <property type="entry name" value="HTH_LUXR"/>
    <property type="match status" value="1"/>
</dbReference>
<dbReference type="SUPFAM" id="SSF46894">
    <property type="entry name" value="C-terminal effector domain of the bipartite response regulators"/>
    <property type="match status" value="1"/>
</dbReference>
<dbReference type="PRINTS" id="PR00038">
    <property type="entry name" value="HTHLUXR"/>
</dbReference>
<dbReference type="SUPFAM" id="SSF52540">
    <property type="entry name" value="P-loop containing nucleoside triphosphate hydrolases"/>
    <property type="match status" value="1"/>
</dbReference>
<dbReference type="RefSeq" id="WP_236065089.1">
    <property type="nucleotide sequence ID" value="NZ_BNJK01000001.1"/>
</dbReference>
<dbReference type="InterPro" id="IPR027417">
    <property type="entry name" value="P-loop_NTPase"/>
</dbReference>